<dbReference type="AlphaFoldDB" id="A0A8H7ZYW5"/>
<keyword evidence="3" id="KW-0315">Glutamine amidotransferase</keyword>
<dbReference type="EMBL" id="JAEFCI010002794">
    <property type="protein sequence ID" value="KAG5461999.1"/>
    <property type="molecule type" value="Genomic_DNA"/>
</dbReference>
<name>A0A8H7ZYW5_9FUNG</name>
<comment type="caution">
    <text evidence="5">The sequence shown here is derived from an EMBL/GenBank/DDBJ whole genome shotgun (WGS) entry which is preliminary data.</text>
</comment>
<dbReference type="OrthoDB" id="10252281at2759"/>
<dbReference type="Proteomes" id="UP000673691">
    <property type="component" value="Unassembled WGS sequence"/>
</dbReference>
<keyword evidence="2" id="KW-0061">Asparagine biosynthesis</keyword>
<dbReference type="PANTHER" id="PTHR45937:SF1">
    <property type="entry name" value="ASPARAGINE SYNTHETASE DOMAIN-CONTAINING PROTEIN 1"/>
    <property type="match status" value="1"/>
</dbReference>
<sequence>MCGILVCLSVEANDGFKPSRQSSSRAAPGGPAAAVDVAATATRRNQRHRLALRDFVVVGLGVPPVLCCGRAPPAWRHAADLATSDVRRNGERPMLERGGFWRPRRMSPSVRQRSKLRAPRVDAVRIGQVPEGGNDAVQVFAELELAAATFTPETAATSPAAILGVFERVLGPYAFVYLELFQRKSGSLWFGRDCLGRRSLLWSESPANPSLLVISSVGYPATSTGPPLSLVEVPAAGLYCLDLNAVNAGCSVAAALHRFEWRYPPDGDDNAATKPMYLTRPYHRINRETPCTAILAPPANTSTAEISDPIGSMEQAVNQLIAVLSESVRRRVVGIPGRPASIPATAVDASRPYPKVALLFSGGVDCAVLAALTHLHVPADESIDLINVSFENPRKAKAKRSKYGRETQCSLRRDTDDDVAEVDYDGPDRVTGKATLAELR</sequence>
<dbReference type="Gene3D" id="3.40.50.620">
    <property type="entry name" value="HUPs"/>
    <property type="match status" value="1"/>
</dbReference>
<protein>
    <recommendedName>
        <fullName evidence="7">Glutamine amidotransferase type-2 domain-containing protein</fullName>
    </recommendedName>
</protein>
<dbReference type="InterPro" id="IPR014729">
    <property type="entry name" value="Rossmann-like_a/b/a_fold"/>
</dbReference>
<evidence type="ECO:0000256" key="2">
    <source>
        <dbReference type="ARBA" id="ARBA00022888"/>
    </source>
</evidence>
<dbReference type="PANTHER" id="PTHR45937">
    <property type="entry name" value="ASPARAGINE SYNTHETASE DOMAIN-CONTAINING PROTEIN 1"/>
    <property type="match status" value="1"/>
</dbReference>
<dbReference type="SUPFAM" id="SSF52402">
    <property type="entry name" value="Adenine nucleotide alpha hydrolases-like"/>
    <property type="match status" value="1"/>
</dbReference>
<evidence type="ECO:0000256" key="1">
    <source>
        <dbReference type="ARBA" id="ARBA00022605"/>
    </source>
</evidence>
<dbReference type="InterPro" id="IPR051857">
    <property type="entry name" value="Asn_synthetase_domain"/>
</dbReference>
<evidence type="ECO:0000313" key="6">
    <source>
        <dbReference type="Proteomes" id="UP000673691"/>
    </source>
</evidence>
<reference evidence="5 6" key="1">
    <citation type="journal article" name="Sci. Rep.">
        <title>Genome-scale phylogenetic analyses confirm Olpidium as the closest living zoosporic fungus to the non-flagellated, terrestrial fungi.</title>
        <authorList>
            <person name="Chang Y."/>
            <person name="Rochon D."/>
            <person name="Sekimoto S."/>
            <person name="Wang Y."/>
            <person name="Chovatia M."/>
            <person name="Sandor L."/>
            <person name="Salamov A."/>
            <person name="Grigoriev I.V."/>
            <person name="Stajich J.E."/>
            <person name="Spatafora J.W."/>
        </authorList>
    </citation>
    <scope>NUCLEOTIDE SEQUENCE [LARGE SCALE GENOMIC DNA]</scope>
    <source>
        <strain evidence="5">S191</strain>
    </source>
</reference>
<dbReference type="GO" id="GO:0006529">
    <property type="term" value="P:asparagine biosynthetic process"/>
    <property type="evidence" value="ECO:0007669"/>
    <property type="project" value="UniProtKB-KW"/>
</dbReference>
<feature type="region of interest" description="Disordered" evidence="4">
    <location>
        <begin position="396"/>
        <end position="427"/>
    </location>
</feature>
<evidence type="ECO:0000313" key="5">
    <source>
        <dbReference type="EMBL" id="KAG5461999.1"/>
    </source>
</evidence>
<proteinExistence type="predicted"/>
<gene>
    <name evidence="5" type="ORF">BJ554DRAFT_5728</name>
</gene>
<keyword evidence="6" id="KW-1185">Reference proteome</keyword>
<organism evidence="5 6">
    <name type="scientific">Olpidium bornovanus</name>
    <dbReference type="NCBI Taxonomy" id="278681"/>
    <lineage>
        <taxon>Eukaryota</taxon>
        <taxon>Fungi</taxon>
        <taxon>Fungi incertae sedis</taxon>
        <taxon>Olpidiomycota</taxon>
        <taxon>Olpidiomycotina</taxon>
        <taxon>Olpidiomycetes</taxon>
        <taxon>Olpidiales</taxon>
        <taxon>Olpidiaceae</taxon>
        <taxon>Olpidium</taxon>
    </lineage>
</organism>
<evidence type="ECO:0000256" key="4">
    <source>
        <dbReference type="SAM" id="MobiDB-lite"/>
    </source>
</evidence>
<evidence type="ECO:0008006" key="7">
    <source>
        <dbReference type="Google" id="ProtNLM"/>
    </source>
</evidence>
<keyword evidence="1" id="KW-0028">Amino-acid biosynthesis</keyword>
<feature type="compositionally biased region" description="Acidic residues" evidence="4">
    <location>
        <begin position="416"/>
        <end position="425"/>
    </location>
</feature>
<accession>A0A8H7ZYW5</accession>
<evidence type="ECO:0000256" key="3">
    <source>
        <dbReference type="ARBA" id="ARBA00022962"/>
    </source>
</evidence>